<dbReference type="Gene3D" id="3.90.550.10">
    <property type="entry name" value="Spore Coat Polysaccharide Biosynthesis Protein SpsA, Chain A"/>
    <property type="match status" value="1"/>
</dbReference>
<evidence type="ECO:0000313" key="9">
    <source>
        <dbReference type="Proteomes" id="UP000243205"/>
    </source>
</evidence>
<reference evidence="9" key="1">
    <citation type="submission" date="2016-10" db="EMBL/GenBank/DDBJ databases">
        <authorList>
            <person name="Varghese N."/>
            <person name="Submissions S."/>
        </authorList>
    </citation>
    <scope>NUCLEOTIDE SEQUENCE [LARGE SCALE GENOMIC DNA]</scope>
    <source>
        <strain evidence="9">DSM 8987</strain>
    </source>
</reference>
<dbReference type="STRING" id="57664.SAMN05661003_104154"/>
<accession>A0A1G7AQD3</accession>
<protein>
    <submittedName>
        <fullName evidence="8">Glycosyltransferase involved in cell wall bisynthesis</fullName>
    </submittedName>
</protein>
<keyword evidence="2" id="KW-1003">Cell membrane</keyword>
<name>A0A1G7AQD3_9BACT</name>
<dbReference type="InterPro" id="IPR001173">
    <property type="entry name" value="Glyco_trans_2-like"/>
</dbReference>
<evidence type="ECO:0000256" key="3">
    <source>
        <dbReference type="ARBA" id="ARBA00022676"/>
    </source>
</evidence>
<evidence type="ECO:0000256" key="1">
    <source>
        <dbReference type="ARBA" id="ARBA00004236"/>
    </source>
</evidence>
<sequence>MKVAAPPELALLVPVWNEAVVLPVLFDEVLRQQGVALELVFSDGGSSDASCQLIRHFAVRCPYSCRLVCGARGRAAQLNRAALHSQAAVLLFVHADSRWPDATALCQALAAYRAWRREYPALPLAGRFRLSFDEPGWRYHQLARKAAIAAPGAVLGDQGFMLERSCWQRLGGFAEDWPVLEDAELAQRLGCQGRWFCFEALIQTRACRYRREGYWRRRWRNAMLLLLAASDRPDWLWPWLGSYTTAAVQTAGNGALPSLAQLFSQRAFWCRWGERLAGYGWYPRWLLTGRHPSADCWQPRTPATTTVLALLCWLASALWAFIYWPVRLSGQASPVTKGDTHDNSTTGLSCPGSGPG</sequence>
<dbReference type="Pfam" id="PF00535">
    <property type="entry name" value="Glycos_transf_2"/>
    <property type="match status" value="1"/>
</dbReference>
<dbReference type="SUPFAM" id="SSF53448">
    <property type="entry name" value="Nucleotide-diphospho-sugar transferases"/>
    <property type="match status" value="1"/>
</dbReference>
<feature type="region of interest" description="Disordered" evidence="6">
    <location>
        <begin position="334"/>
        <end position="356"/>
    </location>
</feature>
<keyword evidence="3" id="KW-0328">Glycosyltransferase</keyword>
<dbReference type="RefSeq" id="WP_092077254.1">
    <property type="nucleotide sequence ID" value="NZ_FNAQ01000004.1"/>
</dbReference>
<dbReference type="Proteomes" id="UP000243205">
    <property type="component" value="Unassembled WGS sequence"/>
</dbReference>
<dbReference type="PANTHER" id="PTHR43646:SF2">
    <property type="entry name" value="GLYCOSYLTRANSFERASE 2-LIKE DOMAIN-CONTAINING PROTEIN"/>
    <property type="match status" value="1"/>
</dbReference>
<evidence type="ECO:0000256" key="5">
    <source>
        <dbReference type="ARBA" id="ARBA00023136"/>
    </source>
</evidence>
<keyword evidence="9" id="KW-1185">Reference proteome</keyword>
<evidence type="ECO:0000256" key="6">
    <source>
        <dbReference type="SAM" id="MobiDB-lite"/>
    </source>
</evidence>
<organism evidence="8 9">
    <name type="scientific">Desulfuromonas thiophila</name>
    <dbReference type="NCBI Taxonomy" id="57664"/>
    <lineage>
        <taxon>Bacteria</taxon>
        <taxon>Pseudomonadati</taxon>
        <taxon>Thermodesulfobacteriota</taxon>
        <taxon>Desulfuromonadia</taxon>
        <taxon>Desulfuromonadales</taxon>
        <taxon>Desulfuromonadaceae</taxon>
        <taxon>Desulfuromonas</taxon>
    </lineage>
</organism>
<feature type="domain" description="Glycosyltransferase 2-like" evidence="7">
    <location>
        <begin position="12"/>
        <end position="110"/>
    </location>
</feature>
<dbReference type="GO" id="GO:0005886">
    <property type="term" value="C:plasma membrane"/>
    <property type="evidence" value="ECO:0007669"/>
    <property type="project" value="UniProtKB-SubCell"/>
</dbReference>
<evidence type="ECO:0000259" key="7">
    <source>
        <dbReference type="Pfam" id="PF00535"/>
    </source>
</evidence>
<dbReference type="GO" id="GO:0016757">
    <property type="term" value="F:glycosyltransferase activity"/>
    <property type="evidence" value="ECO:0007669"/>
    <property type="project" value="UniProtKB-KW"/>
</dbReference>
<proteinExistence type="predicted"/>
<dbReference type="EMBL" id="FNAQ01000004">
    <property type="protein sequence ID" value="SDE16942.1"/>
    <property type="molecule type" value="Genomic_DNA"/>
</dbReference>
<evidence type="ECO:0000256" key="4">
    <source>
        <dbReference type="ARBA" id="ARBA00022679"/>
    </source>
</evidence>
<keyword evidence="5" id="KW-0472">Membrane</keyword>
<dbReference type="PANTHER" id="PTHR43646">
    <property type="entry name" value="GLYCOSYLTRANSFERASE"/>
    <property type="match status" value="1"/>
</dbReference>
<gene>
    <name evidence="8" type="ORF">SAMN05661003_104154</name>
</gene>
<dbReference type="InterPro" id="IPR029044">
    <property type="entry name" value="Nucleotide-diphossugar_trans"/>
</dbReference>
<dbReference type="OrthoDB" id="5291101at2"/>
<evidence type="ECO:0000256" key="2">
    <source>
        <dbReference type="ARBA" id="ARBA00022475"/>
    </source>
</evidence>
<evidence type="ECO:0000313" key="8">
    <source>
        <dbReference type="EMBL" id="SDE16942.1"/>
    </source>
</evidence>
<keyword evidence="4 8" id="KW-0808">Transferase</keyword>
<dbReference type="AlphaFoldDB" id="A0A1G7AQD3"/>
<comment type="subcellular location">
    <subcellularLocation>
        <location evidence="1">Cell membrane</location>
    </subcellularLocation>
</comment>